<evidence type="ECO:0000256" key="1">
    <source>
        <dbReference type="SAM" id="Phobius"/>
    </source>
</evidence>
<evidence type="ECO:0000313" key="2">
    <source>
        <dbReference type="EMBL" id="CAD5233132.1"/>
    </source>
</evidence>
<dbReference type="Pfam" id="PF10326">
    <property type="entry name" value="7TM_GPCR_Str"/>
    <property type="match status" value="1"/>
</dbReference>
<dbReference type="AlphaFoldDB" id="A0A7I8X7E7"/>
<keyword evidence="1" id="KW-0812">Transmembrane</keyword>
<dbReference type="PANTHER" id="PTHR22943">
    <property type="entry name" value="7-TRANSMEMBRANE DOMAIN RECEPTOR C.ELEGANS"/>
    <property type="match status" value="1"/>
</dbReference>
<feature type="transmembrane region" description="Helical" evidence="1">
    <location>
        <begin position="130"/>
        <end position="151"/>
    </location>
</feature>
<dbReference type="Proteomes" id="UP000659654">
    <property type="component" value="Unassembled WGS sequence"/>
</dbReference>
<dbReference type="Proteomes" id="UP000582659">
    <property type="component" value="Unassembled WGS sequence"/>
</dbReference>
<keyword evidence="1" id="KW-1133">Transmembrane helix</keyword>
<name>A0A7I8X7E7_BURXY</name>
<evidence type="ECO:0000313" key="3">
    <source>
        <dbReference type="Proteomes" id="UP000659654"/>
    </source>
</evidence>
<gene>
    <name evidence="2" type="ORF">BXYJ_LOCUS13223</name>
</gene>
<feature type="transmembrane region" description="Helical" evidence="1">
    <location>
        <begin position="14"/>
        <end position="33"/>
    </location>
</feature>
<dbReference type="PANTHER" id="PTHR22943:SF248">
    <property type="entry name" value="SEVEN TM RECEPTOR"/>
    <property type="match status" value="1"/>
</dbReference>
<protein>
    <submittedName>
        <fullName evidence="2">(pine wood nematode) hypothetical protein</fullName>
    </submittedName>
</protein>
<comment type="caution">
    <text evidence="2">The sequence shown here is derived from an EMBL/GenBank/DDBJ whole genome shotgun (WGS) entry which is preliminary data.</text>
</comment>
<sequence length="317" mass="35778">MEINRTVVHCWFDATVSIFGMFFSAVVVLLAATKVKNKALKSYSLMLITNATVDFVYALNTLLTFTTAVFGEKIVFMLMDNYPITSIIGPYAALSTQLFLMFLGVAMLPLQFIYRYGVMIQKPFTNCQMFLMFCGSLMLGGLHGGLSPFTFRPRNEYYDEKLREAMDVGTNFTLPFYVVGDVSKFGIMSLHFINIFVIMAISYSIIITMVYLSKRSVTLVCSDQLSKQTRTVQKQVTKIIYLQALYPVLFVAIPCSIFPIIAVKGWQVPYFAEVAMSLMHTPPLVNSVLVIMCVPSYRRSVMRPFRTNSARETSTIG</sequence>
<dbReference type="EMBL" id="CAJFDI010000005">
    <property type="protein sequence ID" value="CAD5233132.1"/>
    <property type="molecule type" value="Genomic_DNA"/>
</dbReference>
<accession>A0A7I8X7E7</accession>
<dbReference type="SUPFAM" id="SSF81321">
    <property type="entry name" value="Family A G protein-coupled receptor-like"/>
    <property type="match status" value="1"/>
</dbReference>
<feature type="transmembrane region" description="Helical" evidence="1">
    <location>
        <begin position="274"/>
        <end position="297"/>
    </location>
</feature>
<dbReference type="InterPro" id="IPR019428">
    <property type="entry name" value="7TM_GPCR_serpentine_rcpt_Str"/>
</dbReference>
<organism evidence="2 3">
    <name type="scientific">Bursaphelenchus xylophilus</name>
    <name type="common">Pinewood nematode worm</name>
    <name type="synonym">Aphelenchoides xylophilus</name>
    <dbReference type="NCBI Taxonomy" id="6326"/>
    <lineage>
        <taxon>Eukaryota</taxon>
        <taxon>Metazoa</taxon>
        <taxon>Ecdysozoa</taxon>
        <taxon>Nematoda</taxon>
        <taxon>Chromadorea</taxon>
        <taxon>Rhabditida</taxon>
        <taxon>Tylenchina</taxon>
        <taxon>Tylenchomorpha</taxon>
        <taxon>Aphelenchoidea</taxon>
        <taxon>Aphelenchoididae</taxon>
        <taxon>Bursaphelenchus</taxon>
    </lineage>
</organism>
<proteinExistence type="predicted"/>
<feature type="transmembrane region" description="Helical" evidence="1">
    <location>
        <begin position="45"/>
        <end position="71"/>
    </location>
</feature>
<feature type="transmembrane region" description="Helical" evidence="1">
    <location>
        <begin position="239"/>
        <end position="262"/>
    </location>
</feature>
<feature type="transmembrane region" description="Helical" evidence="1">
    <location>
        <begin position="192"/>
        <end position="212"/>
    </location>
</feature>
<reference evidence="2" key="1">
    <citation type="submission" date="2020-09" db="EMBL/GenBank/DDBJ databases">
        <authorList>
            <person name="Kikuchi T."/>
        </authorList>
    </citation>
    <scope>NUCLEOTIDE SEQUENCE</scope>
    <source>
        <strain evidence="2">Ka4C1</strain>
    </source>
</reference>
<keyword evidence="1" id="KW-0472">Membrane</keyword>
<dbReference type="EMBL" id="CAJFCV020000005">
    <property type="protein sequence ID" value="CAG9126681.1"/>
    <property type="molecule type" value="Genomic_DNA"/>
</dbReference>
<keyword evidence="3" id="KW-1185">Reference proteome</keyword>
<feature type="transmembrane region" description="Helical" evidence="1">
    <location>
        <begin position="91"/>
        <end position="110"/>
    </location>
</feature>